<evidence type="ECO:0000259" key="2">
    <source>
        <dbReference type="Pfam" id="PF01498"/>
    </source>
</evidence>
<dbReference type="Proteomes" id="UP001148838">
    <property type="component" value="Unassembled WGS sequence"/>
</dbReference>
<dbReference type="SUPFAM" id="SSF46689">
    <property type="entry name" value="Homeodomain-like"/>
    <property type="match status" value="1"/>
</dbReference>
<gene>
    <name evidence="3" type="ORF">ANN_25046</name>
</gene>
<evidence type="ECO:0000256" key="1">
    <source>
        <dbReference type="ARBA" id="ARBA00004123"/>
    </source>
</evidence>
<organism evidence="3 4">
    <name type="scientific">Periplaneta americana</name>
    <name type="common">American cockroach</name>
    <name type="synonym">Blatta americana</name>
    <dbReference type="NCBI Taxonomy" id="6978"/>
    <lineage>
        <taxon>Eukaryota</taxon>
        <taxon>Metazoa</taxon>
        <taxon>Ecdysozoa</taxon>
        <taxon>Arthropoda</taxon>
        <taxon>Hexapoda</taxon>
        <taxon>Insecta</taxon>
        <taxon>Pterygota</taxon>
        <taxon>Neoptera</taxon>
        <taxon>Polyneoptera</taxon>
        <taxon>Dictyoptera</taxon>
        <taxon>Blattodea</taxon>
        <taxon>Blattoidea</taxon>
        <taxon>Blattidae</taxon>
        <taxon>Blattinae</taxon>
        <taxon>Periplaneta</taxon>
    </lineage>
</organism>
<feature type="domain" description="Transposase Tc1-like" evidence="2">
    <location>
        <begin position="37"/>
        <end position="102"/>
    </location>
</feature>
<comment type="subcellular location">
    <subcellularLocation>
        <location evidence="1">Nucleus</location>
    </subcellularLocation>
</comment>
<sequence>MWHKVSFSRLWRRFEDTGDVRRMPVQGHPWVTKPKEDRYLTLTARSNRTMPARQLSSELVAVSGVRVSRQTVYRRLRADGLCVRRPAVCVQLTGVQIRNRLQ</sequence>
<dbReference type="EMBL" id="JAJSOF020000038">
    <property type="protein sequence ID" value="KAJ4427424.1"/>
    <property type="molecule type" value="Genomic_DNA"/>
</dbReference>
<dbReference type="InterPro" id="IPR009057">
    <property type="entry name" value="Homeodomain-like_sf"/>
</dbReference>
<dbReference type="InterPro" id="IPR002492">
    <property type="entry name" value="Transposase_Tc1-like"/>
</dbReference>
<accession>A0ABQ8S0B6</accession>
<keyword evidence="4" id="KW-1185">Reference proteome</keyword>
<comment type="caution">
    <text evidence="3">The sequence shown here is derived from an EMBL/GenBank/DDBJ whole genome shotgun (WGS) entry which is preliminary data.</text>
</comment>
<reference evidence="3 4" key="1">
    <citation type="journal article" date="2022" name="Allergy">
        <title>Genome assembly and annotation of Periplaneta americana reveal a comprehensive cockroach allergen profile.</title>
        <authorList>
            <person name="Wang L."/>
            <person name="Xiong Q."/>
            <person name="Saelim N."/>
            <person name="Wang L."/>
            <person name="Nong W."/>
            <person name="Wan A.T."/>
            <person name="Shi M."/>
            <person name="Liu X."/>
            <person name="Cao Q."/>
            <person name="Hui J.H.L."/>
            <person name="Sookrung N."/>
            <person name="Leung T.F."/>
            <person name="Tungtrongchitr A."/>
            <person name="Tsui S.K.W."/>
        </authorList>
    </citation>
    <scope>NUCLEOTIDE SEQUENCE [LARGE SCALE GENOMIC DNA]</scope>
    <source>
        <strain evidence="3">PWHHKU_190912</strain>
    </source>
</reference>
<evidence type="ECO:0000313" key="4">
    <source>
        <dbReference type="Proteomes" id="UP001148838"/>
    </source>
</evidence>
<name>A0ABQ8S0B6_PERAM</name>
<evidence type="ECO:0000313" key="3">
    <source>
        <dbReference type="EMBL" id="KAJ4427424.1"/>
    </source>
</evidence>
<dbReference type="Pfam" id="PF01498">
    <property type="entry name" value="HTH_Tnp_Tc3_2"/>
    <property type="match status" value="1"/>
</dbReference>
<proteinExistence type="predicted"/>
<protein>
    <recommendedName>
        <fullName evidence="2">Transposase Tc1-like domain-containing protein</fullName>
    </recommendedName>
</protein>